<protein>
    <submittedName>
        <fullName evidence="2">Cold-shock protein</fullName>
    </submittedName>
</protein>
<evidence type="ECO:0000313" key="2">
    <source>
        <dbReference type="EMBL" id="OHV38403.1"/>
    </source>
</evidence>
<name>A0A1S1QUM3_9ACTN</name>
<evidence type="ECO:0000256" key="1">
    <source>
        <dbReference type="SAM" id="SignalP"/>
    </source>
</evidence>
<evidence type="ECO:0000313" key="3">
    <source>
        <dbReference type="Proteomes" id="UP000179627"/>
    </source>
</evidence>
<gene>
    <name evidence="2" type="ORF">CC117_15395</name>
</gene>
<feature type="chain" id="PRO_5010291168" evidence="1">
    <location>
        <begin position="26"/>
        <end position="312"/>
    </location>
</feature>
<dbReference type="Proteomes" id="UP000179627">
    <property type="component" value="Unassembled WGS sequence"/>
</dbReference>
<keyword evidence="1" id="KW-0732">Signal</keyword>
<dbReference type="AlphaFoldDB" id="A0A1S1QUM3"/>
<reference evidence="3" key="1">
    <citation type="submission" date="2016-07" db="EMBL/GenBank/DDBJ databases">
        <title>Sequence Frankia sp. strain CcI1.17.</title>
        <authorList>
            <person name="Ghodhbane-Gtari F."/>
            <person name="Swanson E."/>
            <person name="Gueddou A."/>
            <person name="Morris K."/>
            <person name="Hezbri K."/>
            <person name="Ktari A."/>
            <person name="Nouioui I."/>
            <person name="Abebe-Akele F."/>
            <person name="Simpson S."/>
            <person name="Thomas K."/>
            <person name="Gtari M."/>
            <person name="Tisa L.S."/>
            <person name="Hurst S."/>
        </authorList>
    </citation>
    <scope>NUCLEOTIDE SEQUENCE [LARGE SCALE GENOMIC DNA]</scope>
    <source>
        <strain evidence="3">Cc1.17</strain>
    </source>
</reference>
<organism evidence="2 3">
    <name type="scientific">Parafrankia colletiae</name>
    <dbReference type="NCBI Taxonomy" id="573497"/>
    <lineage>
        <taxon>Bacteria</taxon>
        <taxon>Bacillati</taxon>
        <taxon>Actinomycetota</taxon>
        <taxon>Actinomycetes</taxon>
        <taxon>Frankiales</taxon>
        <taxon>Frankiaceae</taxon>
        <taxon>Parafrankia</taxon>
    </lineage>
</organism>
<accession>A0A1S1QUM3</accession>
<keyword evidence="3" id="KW-1185">Reference proteome</keyword>
<feature type="signal peptide" evidence="1">
    <location>
        <begin position="1"/>
        <end position="25"/>
    </location>
</feature>
<sequence length="312" mass="31263">MMTLRGVRLAAVALPLFLPVVAACAGGTTGSDGLRGGGPARTSDPGTVVASAVGHAAVLRVDLAGGLITSQMLAARLPVVSVYPGGQVISEGPQAAIFPGPALPNVQLRRISAADVQRLVDRAVAAGVGAGRDYGEPSLTDVSSTRFTVRTPEGVGTTQVRGLAEADGTGLTAAQQDARRDVQDLLDALTGLSGTLGGDAEPYTPTAVAAIAAPLVSDCPSGGVQSPGFCGGGLPRPAERAWPGPALPGEPLVEGHEVGCVTASGPDTTALLAAARTAMNTTPWTSGGRRWTVHFRPLLPDESGCADLRAAS</sequence>
<dbReference type="EMBL" id="MBLM01000109">
    <property type="protein sequence ID" value="OHV38403.1"/>
    <property type="molecule type" value="Genomic_DNA"/>
</dbReference>
<dbReference type="RefSeq" id="WP_071084176.1">
    <property type="nucleotide sequence ID" value="NZ_MBLM01000109.1"/>
</dbReference>
<proteinExistence type="predicted"/>
<dbReference type="PROSITE" id="PS51257">
    <property type="entry name" value="PROKAR_LIPOPROTEIN"/>
    <property type="match status" value="1"/>
</dbReference>
<comment type="caution">
    <text evidence="2">The sequence shown here is derived from an EMBL/GenBank/DDBJ whole genome shotgun (WGS) entry which is preliminary data.</text>
</comment>